<keyword evidence="1" id="KW-1133">Transmembrane helix</keyword>
<organism evidence="2 3">
    <name type="scientific">Candidatus Wolfebacteria bacterium GW2011_GWB1_41_12</name>
    <dbReference type="NCBI Taxonomy" id="1619006"/>
    <lineage>
        <taxon>Bacteria</taxon>
        <taxon>Candidatus Wolfeibacteriota</taxon>
    </lineage>
</organism>
<evidence type="ECO:0000313" key="3">
    <source>
        <dbReference type="Proteomes" id="UP000033918"/>
    </source>
</evidence>
<comment type="caution">
    <text evidence="2">The sequence shown here is derived from an EMBL/GenBank/DDBJ whole genome shotgun (WGS) entry which is preliminary data.</text>
</comment>
<protein>
    <recommendedName>
        <fullName evidence="4">Type II secretion system protein</fullName>
    </recommendedName>
</protein>
<reference evidence="2 3" key="1">
    <citation type="journal article" date="2015" name="Nature">
        <title>rRNA introns, odd ribosomes, and small enigmatic genomes across a large radiation of phyla.</title>
        <authorList>
            <person name="Brown C.T."/>
            <person name="Hug L.A."/>
            <person name="Thomas B.C."/>
            <person name="Sharon I."/>
            <person name="Castelle C.J."/>
            <person name="Singh A."/>
            <person name="Wilkins M.J."/>
            <person name="Williams K.H."/>
            <person name="Banfield J.F."/>
        </authorList>
    </citation>
    <scope>NUCLEOTIDE SEQUENCE [LARGE SCALE GENOMIC DNA]</scope>
</reference>
<evidence type="ECO:0000313" key="2">
    <source>
        <dbReference type="EMBL" id="KKR88879.1"/>
    </source>
</evidence>
<name>A0A0G0UJC5_9BACT</name>
<dbReference type="Pfam" id="PF07963">
    <property type="entry name" value="N_methyl"/>
    <property type="match status" value="1"/>
</dbReference>
<evidence type="ECO:0000256" key="1">
    <source>
        <dbReference type="SAM" id="Phobius"/>
    </source>
</evidence>
<evidence type="ECO:0008006" key="4">
    <source>
        <dbReference type="Google" id="ProtNLM"/>
    </source>
</evidence>
<dbReference type="InterPro" id="IPR012902">
    <property type="entry name" value="N_methyl_site"/>
</dbReference>
<gene>
    <name evidence="2" type="ORF">UU38_C0003G0131</name>
</gene>
<feature type="transmembrane region" description="Helical" evidence="1">
    <location>
        <begin position="12"/>
        <end position="32"/>
    </location>
</feature>
<proteinExistence type="predicted"/>
<keyword evidence="1" id="KW-0472">Membrane</keyword>
<dbReference type="EMBL" id="LCAK01000003">
    <property type="protein sequence ID" value="KKR88879.1"/>
    <property type="molecule type" value="Genomic_DNA"/>
</dbReference>
<accession>A0A0G0UJC5</accession>
<sequence length="251" mass="27221">MKKAFTLIEILIYISIFAVASGLMIGILTAVLRVQQTESSSMEVTGQLNFVMQTISRLVRESSAVIVNDVSNDISNDASLGTVHSRLVLRVKDSGFNPSTDRDPIIIWNDSGTIKMSEGIGQNQKISVLTNNRVVADKLEFSKFVQYPGHDTVSVDIQLTYNSSNPNSRIQRSLRSAIARVSAATFDSNLLPGSDGIYDFGYSPSTRWRNAYFSGDVSINGGLILRSPGGTCYKITISNGGSFTTSTVSCP</sequence>
<dbReference type="Proteomes" id="UP000033918">
    <property type="component" value="Unassembled WGS sequence"/>
</dbReference>
<keyword evidence="1" id="KW-0812">Transmembrane</keyword>
<dbReference type="AlphaFoldDB" id="A0A0G0UJC5"/>